<organism evidence="6 7">
    <name type="scientific">Papaver atlanticum</name>
    <dbReference type="NCBI Taxonomy" id="357466"/>
    <lineage>
        <taxon>Eukaryota</taxon>
        <taxon>Viridiplantae</taxon>
        <taxon>Streptophyta</taxon>
        <taxon>Embryophyta</taxon>
        <taxon>Tracheophyta</taxon>
        <taxon>Spermatophyta</taxon>
        <taxon>Magnoliopsida</taxon>
        <taxon>Ranunculales</taxon>
        <taxon>Papaveraceae</taxon>
        <taxon>Papaveroideae</taxon>
        <taxon>Papaver</taxon>
    </lineage>
</organism>
<evidence type="ECO:0000256" key="3">
    <source>
        <dbReference type="PROSITE-ProRule" id="PRU00176"/>
    </source>
</evidence>
<feature type="compositionally biased region" description="Basic and acidic residues" evidence="4">
    <location>
        <begin position="99"/>
        <end position="121"/>
    </location>
</feature>
<feature type="region of interest" description="Disordered" evidence="4">
    <location>
        <begin position="80"/>
        <end position="136"/>
    </location>
</feature>
<dbReference type="PANTHER" id="PTHR13948:SF3">
    <property type="entry name" value="FI21118P1"/>
    <property type="match status" value="1"/>
</dbReference>
<sequence length="480" mass="55553">MDFTRHLLREEWVHISALEGHSVVHETDLRIGGTDSDRRFDMALLSEATYPRKAYHRHIHDMDTHAYSYRGIDSSHDPGFDRPTRFAGRNHADFAPYDNGHDYRHQISQRREDRHERDTDYGRSIYGSDCDKSRKRDSSWERCDSLVRVRDRQTSSWKQDQSPEHSLYHGHYDRRRIRSPRVHSQWKENCDDRRNHEHSSVVPSSTVRVRGLSSEATKEDLYQILAEWGPICNVRVLKEKESSTCRGFAFIDFPSVVAARTMMEEVGYDGLVDDGRELSFEYSFKKIKSKSRVLHEKLNSKRRRLRQLERDAVAARAQQQQQEEEKEVGEEEGEVDDRDVVEVEDRGGVEEEGEVEDREAGEGEAEVEELVQAEGEEKLQQQQQRQLVGELEIAEIRHGPSSHGISASMSCEELEERMDCIKEDPYLKVVIEDIEIGGPDVMMRYLSDPEVLQKLGHAMGFAVSEGIVNSTEHNAREDVD</sequence>
<feature type="compositionally biased region" description="Acidic residues" evidence="4">
    <location>
        <begin position="322"/>
        <end position="337"/>
    </location>
</feature>
<dbReference type="Proteomes" id="UP001202328">
    <property type="component" value="Unassembled WGS sequence"/>
</dbReference>
<comment type="caution">
    <text evidence="6">The sequence shown here is derived from an EMBL/GenBank/DDBJ whole genome shotgun (WGS) entry which is preliminary data.</text>
</comment>
<keyword evidence="3" id="KW-0694">RNA-binding</keyword>
<feature type="region of interest" description="Disordered" evidence="4">
    <location>
        <begin position="151"/>
        <end position="173"/>
    </location>
</feature>
<dbReference type="GO" id="GO:0000398">
    <property type="term" value="P:mRNA splicing, via spliceosome"/>
    <property type="evidence" value="ECO:0007669"/>
    <property type="project" value="TreeGrafter"/>
</dbReference>
<feature type="domain" description="RRM" evidence="5">
    <location>
        <begin position="205"/>
        <end position="285"/>
    </location>
</feature>
<feature type="region of interest" description="Disordered" evidence="4">
    <location>
        <begin position="312"/>
        <end position="376"/>
    </location>
</feature>
<dbReference type="Pfam" id="PF00076">
    <property type="entry name" value="RRM_1"/>
    <property type="match status" value="1"/>
</dbReference>
<evidence type="ECO:0000256" key="2">
    <source>
        <dbReference type="ARBA" id="ARBA00023242"/>
    </source>
</evidence>
<dbReference type="InterPro" id="IPR012677">
    <property type="entry name" value="Nucleotide-bd_a/b_plait_sf"/>
</dbReference>
<dbReference type="Gene3D" id="3.30.70.330">
    <property type="match status" value="1"/>
</dbReference>
<dbReference type="GO" id="GO:0003723">
    <property type="term" value="F:RNA binding"/>
    <property type="evidence" value="ECO:0007669"/>
    <property type="project" value="UniProtKB-UniRule"/>
</dbReference>
<dbReference type="SMART" id="SM00360">
    <property type="entry name" value="RRM"/>
    <property type="match status" value="1"/>
</dbReference>
<comment type="subcellular location">
    <subcellularLocation>
        <location evidence="1">Nucleus</location>
    </subcellularLocation>
</comment>
<evidence type="ECO:0000313" key="7">
    <source>
        <dbReference type="Proteomes" id="UP001202328"/>
    </source>
</evidence>
<feature type="compositionally biased region" description="Acidic residues" evidence="4">
    <location>
        <begin position="350"/>
        <end position="371"/>
    </location>
</feature>
<evidence type="ECO:0000259" key="5">
    <source>
        <dbReference type="PROSITE" id="PS50102"/>
    </source>
</evidence>
<keyword evidence="7" id="KW-1185">Reference proteome</keyword>
<feature type="compositionally biased region" description="Basic and acidic residues" evidence="4">
    <location>
        <begin position="161"/>
        <end position="171"/>
    </location>
</feature>
<evidence type="ECO:0000256" key="4">
    <source>
        <dbReference type="SAM" id="MobiDB-lite"/>
    </source>
</evidence>
<dbReference type="SUPFAM" id="SSF54928">
    <property type="entry name" value="RNA-binding domain, RBD"/>
    <property type="match status" value="1"/>
</dbReference>
<dbReference type="AlphaFoldDB" id="A0AAD4SKN8"/>
<gene>
    <name evidence="6" type="ORF">MKW98_012909</name>
</gene>
<dbReference type="InterPro" id="IPR035979">
    <property type="entry name" value="RBD_domain_sf"/>
</dbReference>
<keyword evidence="2" id="KW-0539">Nucleus</keyword>
<reference evidence="6" key="1">
    <citation type="submission" date="2022-04" db="EMBL/GenBank/DDBJ databases">
        <title>A functionally conserved STORR gene fusion in Papaver species that diverged 16.8 million years ago.</title>
        <authorList>
            <person name="Catania T."/>
        </authorList>
    </citation>
    <scope>NUCLEOTIDE SEQUENCE</scope>
    <source>
        <strain evidence="6">S-188037</strain>
    </source>
</reference>
<accession>A0AAD4SKN8</accession>
<dbReference type="PROSITE" id="PS50102">
    <property type="entry name" value="RRM"/>
    <property type="match status" value="1"/>
</dbReference>
<dbReference type="GO" id="GO:0005634">
    <property type="term" value="C:nucleus"/>
    <property type="evidence" value="ECO:0007669"/>
    <property type="project" value="UniProtKB-SubCell"/>
</dbReference>
<evidence type="ECO:0000256" key="1">
    <source>
        <dbReference type="ARBA" id="ARBA00004123"/>
    </source>
</evidence>
<proteinExistence type="predicted"/>
<feature type="compositionally biased region" description="Basic and acidic residues" evidence="4">
    <location>
        <begin position="338"/>
        <end position="349"/>
    </location>
</feature>
<protein>
    <recommendedName>
        <fullName evidence="5">RRM domain-containing protein</fullName>
    </recommendedName>
</protein>
<dbReference type="InterPro" id="IPR000504">
    <property type="entry name" value="RRM_dom"/>
</dbReference>
<dbReference type="EMBL" id="JAJJMB010010359">
    <property type="protein sequence ID" value="KAI3909172.1"/>
    <property type="molecule type" value="Genomic_DNA"/>
</dbReference>
<evidence type="ECO:0000313" key="6">
    <source>
        <dbReference type="EMBL" id="KAI3909172.1"/>
    </source>
</evidence>
<dbReference type="PANTHER" id="PTHR13948">
    <property type="entry name" value="RNA-BINDING PROTEIN"/>
    <property type="match status" value="1"/>
</dbReference>
<name>A0AAD4SKN8_9MAGN</name>